<organism evidence="1">
    <name type="scientific">Xanthomonas oryzae pv. oryzae</name>
    <dbReference type="NCBI Taxonomy" id="64187"/>
    <lineage>
        <taxon>Bacteria</taxon>
        <taxon>Pseudomonadati</taxon>
        <taxon>Pseudomonadota</taxon>
        <taxon>Gammaproteobacteria</taxon>
        <taxon>Lysobacterales</taxon>
        <taxon>Lysobacteraceae</taxon>
        <taxon>Xanthomonas</taxon>
    </lineage>
</organism>
<comment type="caution">
    <text evidence="1">The sequence shown here is derived from an EMBL/GenBank/DDBJ whole genome shotgun (WGS) entry which is preliminary data.</text>
</comment>
<reference evidence="1" key="1">
    <citation type="submission" date="2015-01" db="EMBL/GenBank/DDBJ databases">
        <title>Population genomics of rice bacterial leaf blight strains from India.</title>
        <authorList>
            <person name="Midha S."/>
            <person name="Anil M.G."/>
            <person name="Mishra D."/>
            <person name="Brahma K."/>
            <person name="Laha G.S."/>
            <person name="Sundaram R.M."/>
            <person name="Sonti R.V."/>
            <person name="Patil P.B."/>
        </authorList>
    </citation>
    <scope>NUCLEOTIDE SEQUENCE</scope>
    <source>
        <strain evidence="1">BXO512</strain>
    </source>
</reference>
<dbReference type="EMBL" id="JXEA01000009">
    <property type="protein sequence ID" value="OLG94840.1"/>
    <property type="molecule type" value="Genomic_DNA"/>
</dbReference>
<proteinExistence type="predicted"/>
<protein>
    <submittedName>
        <fullName evidence="1">Uncharacterized protein</fullName>
    </submittedName>
</protein>
<gene>
    <name evidence="1" type="ORF">BXO512_00975</name>
</gene>
<dbReference type="AlphaFoldDB" id="A0A854CPZ4"/>
<name>A0A854CPZ4_XANOO</name>
<evidence type="ECO:0000313" key="1">
    <source>
        <dbReference type="EMBL" id="OLG94840.1"/>
    </source>
</evidence>
<accession>A0A854CPZ4</accession>
<sequence length="79" mass="8619">MNCKLVLSLRSQFFHSLRFFSSQAKLRSTLQRLGMTLEGMQLAALGNLYGDMLAQNVLYALGEGISGVAAVAQQAFHPT</sequence>